<evidence type="ECO:0000256" key="2">
    <source>
        <dbReference type="ARBA" id="ARBA00009758"/>
    </source>
</evidence>
<dbReference type="GO" id="GO:0005094">
    <property type="term" value="F:Rho GDP-dissociation inhibitor activity"/>
    <property type="evidence" value="ECO:0007669"/>
    <property type="project" value="InterPro"/>
</dbReference>
<keyword evidence="3" id="KW-0963">Cytoplasm</keyword>
<name>A0A0N4U6P9_DRAME</name>
<sequence length="197" mass="22733">MDEKVSDLADLELRINEQENYVRPAQKSVSEIVAIDAEDESLNRYKEQLLGDAKSSQIIVDAGDPRNVLLRSISLVIEGRPDITLQLDKEHLNNLQFKIKEGTSYRIRFDFQVQREICTGLKYMQKVTRHSITVDRDVLMMGSYAPKLELQSFTTPVDEAPSGMLHRGIYKVKSQVTDDDDNDWLSWTWNLEIAKDW</sequence>
<dbReference type="OrthoDB" id="1683373at2759"/>
<reference evidence="7 9" key="2">
    <citation type="submission" date="2018-11" db="EMBL/GenBank/DDBJ databases">
        <authorList>
            <consortium name="Pathogen Informatics"/>
        </authorList>
    </citation>
    <scope>NUCLEOTIDE SEQUENCE [LARGE SCALE GENOMIC DNA]</scope>
</reference>
<keyword evidence="9" id="KW-1185">Reference proteome</keyword>
<evidence type="ECO:0000256" key="3">
    <source>
        <dbReference type="ARBA" id="ARBA00022490"/>
    </source>
</evidence>
<comment type="subcellular location">
    <subcellularLocation>
        <location evidence="1">Cytoplasm</location>
    </subcellularLocation>
</comment>
<evidence type="ECO:0000256" key="5">
    <source>
        <dbReference type="ARBA" id="ARBA00073845"/>
    </source>
</evidence>
<dbReference type="Pfam" id="PF02115">
    <property type="entry name" value="Rho_GDI"/>
    <property type="match status" value="1"/>
</dbReference>
<comment type="similarity">
    <text evidence="2">Belongs to the Rho GDI family.</text>
</comment>
<dbReference type="AlphaFoldDB" id="A0A0N4U6P9"/>
<evidence type="ECO:0000313" key="7">
    <source>
        <dbReference type="EMBL" id="VDN57002.1"/>
    </source>
</evidence>
<comment type="function">
    <text evidence="4">Inhibits GDP/GTP exchange reaction of RhoB. Interacts specifically with the GDP- and GTP-bound forms of post-translationally processed Rhob and Rhog proteins, both of which show a growth-regulated expression in mammalian cells. Stimulates the release of the GDP-bound but not the GTP-bound RhoB protein. Also inhibits the GDP/GTP exchange of RhoB but shows less ability to inhibit the dissociation of prebound GTP.</text>
</comment>
<dbReference type="Gene3D" id="2.70.50.30">
    <property type="entry name" value="Coagulation Factor XIII, subunit A, domain 1"/>
    <property type="match status" value="1"/>
</dbReference>
<evidence type="ECO:0000256" key="4">
    <source>
        <dbReference type="ARBA" id="ARBA00053735"/>
    </source>
</evidence>
<dbReference type="FunFam" id="2.70.50.30:FF:000001">
    <property type="entry name" value="Rho GDP-dissociation inhibitor 1"/>
    <property type="match status" value="1"/>
</dbReference>
<evidence type="ECO:0000256" key="1">
    <source>
        <dbReference type="ARBA" id="ARBA00004496"/>
    </source>
</evidence>
<evidence type="ECO:0000313" key="10">
    <source>
        <dbReference type="WBParaSite" id="DME_0000261501-mRNA-1"/>
    </source>
</evidence>
<evidence type="ECO:0000313" key="8">
    <source>
        <dbReference type="Proteomes" id="UP000038040"/>
    </source>
</evidence>
<gene>
    <name evidence="7" type="ORF">DME_LOCUS6975</name>
</gene>
<dbReference type="InterPro" id="IPR000406">
    <property type="entry name" value="Rho_GDI"/>
</dbReference>
<dbReference type="InterPro" id="IPR014756">
    <property type="entry name" value="Ig_E-set"/>
</dbReference>
<dbReference type="STRING" id="318479.A0A0N4U6P9"/>
<accession>A0A0N4U6P9</accession>
<evidence type="ECO:0000256" key="6">
    <source>
        <dbReference type="ARBA" id="ARBA00080671"/>
    </source>
</evidence>
<dbReference type="WBParaSite" id="DME_0000261501-mRNA-1">
    <property type="protein sequence ID" value="DME_0000261501-mRNA-1"/>
    <property type="gene ID" value="DME_0000261501"/>
</dbReference>
<dbReference type="EMBL" id="UYYG01001158">
    <property type="protein sequence ID" value="VDN57002.1"/>
    <property type="molecule type" value="Genomic_DNA"/>
</dbReference>
<reference evidence="10" key="1">
    <citation type="submission" date="2017-02" db="UniProtKB">
        <authorList>
            <consortium name="WormBaseParasite"/>
        </authorList>
    </citation>
    <scope>IDENTIFICATION</scope>
</reference>
<evidence type="ECO:0000313" key="9">
    <source>
        <dbReference type="Proteomes" id="UP000274756"/>
    </source>
</evidence>
<proteinExistence type="inferred from homology"/>
<protein>
    <recommendedName>
        <fullName evidence="5">Rho GDP-dissociation inhibitor 3</fullName>
    </recommendedName>
    <alternativeName>
        <fullName evidence="6">Rho-GDI gamma</fullName>
    </alternativeName>
</protein>
<organism evidence="8 10">
    <name type="scientific">Dracunculus medinensis</name>
    <name type="common">Guinea worm</name>
    <dbReference type="NCBI Taxonomy" id="318479"/>
    <lineage>
        <taxon>Eukaryota</taxon>
        <taxon>Metazoa</taxon>
        <taxon>Ecdysozoa</taxon>
        <taxon>Nematoda</taxon>
        <taxon>Chromadorea</taxon>
        <taxon>Rhabditida</taxon>
        <taxon>Spirurina</taxon>
        <taxon>Dracunculoidea</taxon>
        <taxon>Dracunculidae</taxon>
        <taxon>Dracunculus</taxon>
    </lineage>
</organism>
<dbReference type="SUPFAM" id="SSF81296">
    <property type="entry name" value="E set domains"/>
    <property type="match status" value="1"/>
</dbReference>
<dbReference type="PANTHER" id="PTHR10980:SF3">
    <property type="entry name" value="LD16419P"/>
    <property type="match status" value="1"/>
</dbReference>
<dbReference type="GO" id="GO:0007266">
    <property type="term" value="P:Rho protein signal transduction"/>
    <property type="evidence" value="ECO:0007669"/>
    <property type="project" value="InterPro"/>
</dbReference>
<dbReference type="GO" id="GO:0005829">
    <property type="term" value="C:cytosol"/>
    <property type="evidence" value="ECO:0007669"/>
    <property type="project" value="TreeGrafter"/>
</dbReference>
<dbReference type="PRINTS" id="PR00492">
    <property type="entry name" value="RHOGDI"/>
</dbReference>
<dbReference type="Proteomes" id="UP000038040">
    <property type="component" value="Unplaced"/>
</dbReference>
<dbReference type="InterPro" id="IPR024792">
    <property type="entry name" value="RhoGDI_dom_sf"/>
</dbReference>
<dbReference type="GO" id="GO:0016020">
    <property type="term" value="C:membrane"/>
    <property type="evidence" value="ECO:0007669"/>
    <property type="project" value="TreeGrafter"/>
</dbReference>
<dbReference type="PANTHER" id="PTHR10980">
    <property type="entry name" value="RHO GDP-DISSOCIATION INHIBITOR"/>
    <property type="match status" value="1"/>
</dbReference>
<dbReference type="Proteomes" id="UP000274756">
    <property type="component" value="Unassembled WGS sequence"/>
</dbReference>